<name>A0A9N9AHA0_9GLOM</name>
<dbReference type="InterPro" id="IPR042468">
    <property type="entry name" value="Peptidase_C65_otubain_sub1"/>
</dbReference>
<dbReference type="Gene3D" id="3.30.200.60">
    <property type="entry name" value="Peptidase C65 Otubain, subdomain 1"/>
    <property type="match status" value="1"/>
</dbReference>
<dbReference type="EMBL" id="CAJVPV010002584">
    <property type="protein sequence ID" value="CAG8530486.1"/>
    <property type="molecule type" value="Genomic_DNA"/>
</dbReference>
<evidence type="ECO:0000256" key="2">
    <source>
        <dbReference type="ARBA" id="ARBA00006579"/>
    </source>
</evidence>
<feature type="domain" description="OTU" evidence="9">
    <location>
        <begin position="138"/>
        <end position="342"/>
    </location>
</feature>
<keyword evidence="7" id="KW-0788">Thiol protease</keyword>
<dbReference type="PANTHER" id="PTHR12931">
    <property type="entry name" value="UBIQUITIN THIOLESTERASE PROTEIN OTUB"/>
    <property type="match status" value="1"/>
</dbReference>
<feature type="compositionally biased region" description="Basic and acidic residues" evidence="8">
    <location>
        <begin position="37"/>
        <end position="46"/>
    </location>
</feature>
<dbReference type="FunFam" id="1.20.1300.20:FF:000001">
    <property type="entry name" value="Ubiquitin thioesterase OTUB1"/>
    <property type="match status" value="1"/>
</dbReference>
<dbReference type="InterPro" id="IPR019400">
    <property type="entry name" value="Peptidase_C65_otubain"/>
</dbReference>
<evidence type="ECO:0000313" key="11">
    <source>
        <dbReference type="Proteomes" id="UP000789342"/>
    </source>
</evidence>
<dbReference type="GO" id="GO:0004843">
    <property type="term" value="F:cysteine-type deubiquitinase activity"/>
    <property type="evidence" value="ECO:0007669"/>
    <property type="project" value="UniProtKB-EC"/>
</dbReference>
<evidence type="ECO:0000256" key="8">
    <source>
        <dbReference type="SAM" id="MobiDB-lite"/>
    </source>
</evidence>
<dbReference type="InterPro" id="IPR038765">
    <property type="entry name" value="Papain-like_cys_pep_sf"/>
</dbReference>
<dbReference type="GO" id="GO:0005634">
    <property type="term" value="C:nucleus"/>
    <property type="evidence" value="ECO:0007669"/>
    <property type="project" value="TreeGrafter"/>
</dbReference>
<dbReference type="GO" id="GO:0043130">
    <property type="term" value="F:ubiquitin binding"/>
    <property type="evidence" value="ECO:0007669"/>
    <property type="project" value="TreeGrafter"/>
</dbReference>
<comment type="catalytic activity">
    <reaction evidence="1">
        <text>Thiol-dependent hydrolysis of ester, thioester, amide, peptide and isopeptide bonds formed by the C-terminal Gly of ubiquitin (a 76-residue protein attached to proteins as an intracellular targeting signal).</text>
        <dbReference type="EC" id="3.4.19.12"/>
    </reaction>
</comment>
<feature type="compositionally biased region" description="Polar residues" evidence="8">
    <location>
        <begin position="64"/>
        <end position="76"/>
    </location>
</feature>
<dbReference type="GO" id="GO:0071108">
    <property type="term" value="P:protein K48-linked deubiquitination"/>
    <property type="evidence" value="ECO:0007669"/>
    <property type="project" value="TreeGrafter"/>
</dbReference>
<reference evidence="10" key="1">
    <citation type="submission" date="2021-06" db="EMBL/GenBank/DDBJ databases">
        <authorList>
            <person name="Kallberg Y."/>
            <person name="Tangrot J."/>
            <person name="Rosling A."/>
        </authorList>
    </citation>
    <scope>NUCLEOTIDE SEQUENCE</scope>
    <source>
        <strain evidence="10">CL551</strain>
    </source>
</reference>
<dbReference type="AlphaFoldDB" id="A0A9N9AHA0"/>
<protein>
    <recommendedName>
        <fullName evidence="3">ubiquitinyl hydrolase 1</fullName>
        <ecNumber evidence="3">3.4.19.12</ecNumber>
    </recommendedName>
</protein>
<evidence type="ECO:0000259" key="9">
    <source>
        <dbReference type="PROSITE" id="PS50802"/>
    </source>
</evidence>
<accession>A0A9N9AHA0</accession>
<sequence length="343" mass="39352">MGNDLLQGYHSSDKLATVQTTRNMQSESNPSMGDTATTREDGEQVRSAESVDSQRTPDGIETQLPETSGSNGSQTLPKEYEEATFEKNAEFMENIRKETAEKSPLVCLSESIDMLYEEYRHGSEVYRQKIMKLKEKHGKIRRCRGDGNCFYRAFGFAWFEQLMNSKDQNLGQNALTALASTKPLLDSVGYQSLVYEDFYEVFEQQLKSAAEGGLDDDRLLSIFQTDEISNQLVLYLRFVTAGYLKKHRESYEPFLEFDFGMDQFCNKYVEAMDVEADHIHVIALTKALKVPVEIAYMSGSNAMEQVNFHEFYPETEPTKEYDSLKPLVLLYRPGHYDILYRDE</sequence>
<dbReference type="InterPro" id="IPR042467">
    <property type="entry name" value="Peptidase_C65_otubain_sub2"/>
</dbReference>
<evidence type="ECO:0000256" key="1">
    <source>
        <dbReference type="ARBA" id="ARBA00000707"/>
    </source>
</evidence>
<keyword evidence="5" id="KW-0833">Ubl conjugation pathway</keyword>
<dbReference type="CDD" id="cd22749">
    <property type="entry name" value="Otubain_C65"/>
    <property type="match status" value="1"/>
</dbReference>
<evidence type="ECO:0000313" key="10">
    <source>
        <dbReference type="EMBL" id="CAG8530486.1"/>
    </source>
</evidence>
<dbReference type="Pfam" id="PF10275">
    <property type="entry name" value="Peptidase_C65"/>
    <property type="match status" value="1"/>
</dbReference>
<evidence type="ECO:0000256" key="7">
    <source>
        <dbReference type="ARBA" id="ARBA00022807"/>
    </source>
</evidence>
<gene>
    <name evidence="10" type="ORF">AMORRO_LOCUS4648</name>
</gene>
<dbReference type="Proteomes" id="UP000789342">
    <property type="component" value="Unassembled WGS sequence"/>
</dbReference>
<dbReference type="Gene3D" id="1.20.1300.20">
    <property type="entry name" value="Peptidase C65 Otubain, subdomain 2"/>
    <property type="match status" value="1"/>
</dbReference>
<keyword evidence="6" id="KW-0378">Hydrolase</keyword>
<dbReference type="EC" id="3.4.19.12" evidence="3"/>
<feature type="compositionally biased region" description="Polar residues" evidence="8">
    <location>
        <begin position="17"/>
        <end position="36"/>
    </location>
</feature>
<organism evidence="10 11">
    <name type="scientific">Acaulospora morrowiae</name>
    <dbReference type="NCBI Taxonomy" id="94023"/>
    <lineage>
        <taxon>Eukaryota</taxon>
        <taxon>Fungi</taxon>
        <taxon>Fungi incertae sedis</taxon>
        <taxon>Mucoromycota</taxon>
        <taxon>Glomeromycotina</taxon>
        <taxon>Glomeromycetes</taxon>
        <taxon>Diversisporales</taxon>
        <taxon>Acaulosporaceae</taxon>
        <taxon>Acaulospora</taxon>
    </lineage>
</organism>
<proteinExistence type="inferred from homology"/>
<dbReference type="SUPFAM" id="SSF54001">
    <property type="entry name" value="Cysteine proteinases"/>
    <property type="match status" value="1"/>
</dbReference>
<evidence type="ECO:0000256" key="6">
    <source>
        <dbReference type="ARBA" id="ARBA00022801"/>
    </source>
</evidence>
<evidence type="ECO:0000256" key="5">
    <source>
        <dbReference type="ARBA" id="ARBA00022786"/>
    </source>
</evidence>
<keyword evidence="4" id="KW-0645">Protease</keyword>
<evidence type="ECO:0000256" key="3">
    <source>
        <dbReference type="ARBA" id="ARBA00012759"/>
    </source>
</evidence>
<feature type="region of interest" description="Disordered" evidence="8">
    <location>
        <begin position="1"/>
        <end position="77"/>
    </location>
</feature>
<dbReference type="PROSITE" id="PS50802">
    <property type="entry name" value="OTU"/>
    <property type="match status" value="1"/>
</dbReference>
<comment type="caution">
    <text evidence="10">The sequence shown here is derived from an EMBL/GenBank/DDBJ whole genome shotgun (WGS) entry which is preliminary data.</text>
</comment>
<dbReference type="OrthoDB" id="18915at2759"/>
<dbReference type="PANTHER" id="PTHR12931:SF15">
    <property type="entry name" value="UBIQUITIN THIOESTERASE OTUBAIN-LIKE"/>
    <property type="match status" value="1"/>
</dbReference>
<dbReference type="GO" id="GO:0006508">
    <property type="term" value="P:proteolysis"/>
    <property type="evidence" value="ECO:0007669"/>
    <property type="project" value="UniProtKB-KW"/>
</dbReference>
<keyword evidence="11" id="KW-1185">Reference proteome</keyword>
<dbReference type="InterPro" id="IPR003323">
    <property type="entry name" value="OTU_dom"/>
</dbReference>
<comment type="similarity">
    <text evidence="2">Belongs to the peptidase C65 family.</text>
</comment>
<evidence type="ECO:0000256" key="4">
    <source>
        <dbReference type="ARBA" id="ARBA00022670"/>
    </source>
</evidence>